<feature type="binding site" evidence="12">
    <location>
        <begin position="275"/>
        <end position="276"/>
    </location>
    <ligand>
        <name>L-glutamate</name>
        <dbReference type="ChEBI" id="CHEBI:29985"/>
    </ligand>
</feature>
<accession>A0A518DUM0</accession>
<evidence type="ECO:0000256" key="3">
    <source>
        <dbReference type="ARBA" id="ARBA00011354"/>
    </source>
</evidence>
<evidence type="ECO:0000256" key="6">
    <source>
        <dbReference type="ARBA" id="ARBA00022553"/>
    </source>
</evidence>
<feature type="binding site" evidence="14">
    <location>
        <position position="231"/>
    </location>
    <ligand>
        <name>Mg(2+)</name>
        <dbReference type="ChEBI" id="CHEBI:18420"/>
        <label>1</label>
    </ligand>
</feature>
<dbReference type="PANTHER" id="PTHR43407:SF1">
    <property type="entry name" value="LENGSIN"/>
    <property type="match status" value="1"/>
</dbReference>
<dbReference type="EC" id="6.3.1.2" evidence="19"/>
<keyword evidence="10 13" id="KW-0067">ATP-binding</keyword>
<feature type="modified residue" description="O-AMP-tyrosine" evidence="15">
    <location>
        <position position="409"/>
    </location>
</feature>
<feature type="binding site" evidence="13">
    <location>
        <position position="350"/>
    </location>
    <ligand>
        <name>ATP</name>
        <dbReference type="ChEBI" id="CHEBI:30616"/>
    </ligand>
</feature>
<dbReference type="SMART" id="SM01230">
    <property type="entry name" value="Gln-synt_C"/>
    <property type="match status" value="1"/>
</dbReference>
<dbReference type="OrthoDB" id="9807095at2"/>
<keyword evidence="11 14" id="KW-0460">Magnesium</keyword>
<keyword evidence="23" id="KW-1185">Reference proteome</keyword>
<feature type="binding site" evidence="13">
    <location>
        <position position="218"/>
    </location>
    <ligand>
        <name>ATP</name>
        <dbReference type="ChEBI" id="CHEBI:30616"/>
    </ligand>
</feature>
<keyword evidence="9 13" id="KW-0547">Nucleotide-binding</keyword>
<reference evidence="22 23" key="1">
    <citation type="submission" date="2019-02" db="EMBL/GenBank/DDBJ databases">
        <title>Deep-cultivation of Planctomycetes and their phenomic and genomic characterization uncovers novel biology.</title>
        <authorList>
            <person name="Wiegand S."/>
            <person name="Jogler M."/>
            <person name="Boedeker C."/>
            <person name="Pinto D."/>
            <person name="Vollmers J."/>
            <person name="Rivas-Marin E."/>
            <person name="Kohn T."/>
            <person name="Peeters S.H."/>
            <person name="Heuer A."/>
            <person name="Rast P."/>
            <person name="Oberbeckmann S."/>
            <person name="Bunk B."/>
            <person name="Jeske O."/>
            <person name="Meyerdierks A."/>
            <person name="Storesund J.E."/>
            <person name="Kallscheuer N."/>
            <person name="Luecker S."/>
            <person name="Lage O.M."/>
            <person name="Pohl T."/>
            <person name="Merkel B.J."/>
            <person name="Hornburger P."/>
            <person name="Mueller R.-W."/>
            <person name="Bruemmer F."/>
            <person name="Labrenz M."/>
            <person name="Spormann A.M."/>
            <person name="Op den Camp H."/>
            <person name="Overmann J."/>
            <person name="Amann R."/>
            <person name="Jetten M.S.M."/>
            <person name="Mascher T."/>
            <person name="Medema M.H."/>
            <person name="Devos D.P."/>
            <person name="Kaster A.-K."/>
            <person name="Ovreas L."/>
            <person name="Rohde M."/>
            <person name="Galperin M.Y."/>
            <person name="Jogler C."/>
        </authorList>
    </citation>
    <scope>NUCLEOTIDE SEQUENCE [LARGE SCALE GENOMIC DNA]</scope>
    <source>
        <strain evidence="22 23">Pla85_3_4</strain>
    </source>
</reference>
<dbReference type="AlphaFoldDB" id="A0A518DUM0"/>
<dbReference type="GO" id="GO:0006542">
    <property type="term" value="P:glutamine biosynthetic process"/>
    <property type="evidence" value="ECO:0007669"/>
    <property type="project" value="InterPro"/>
</dbReference>
<evidence type="ECO:0000256" key="9">
    <source>
        <dbReference type="ARBA" id="ARBA00022741"/>
    </source>
</evidence>
<evidence type="ECO:0000256" key="16">
    <source>
        <dbReference type="PROSITE-ProRule" id="PRU01330"/>
    </source>
</evidence>
<dbReference type="GO" id="GO:0046872">
    <property type="term" value="F:metal ion binding"/>
    <property type="evidence" value="ECO:0007669"/>
    <property type="project" value="UniProtKB-KW"/>
</dbReference>
<evidence type="ECO:0000256" key="1">
    <source>
        <dbReference type="ARBA" id="ARBA00004496"/>
    </source>
</evidence>
<comment type="catalytic activity">
    <reaction evidence="19">
        <text>L-glutamate + NH4(+) + ATP = L-glutamine + ADP + phosphate + H(+)</text>
        <dbReference type="Rhea" id="RHEA:16169"/>
        <dbReference type="ChEBI" id="CHEBI:15378"/>
        <dbReference type="ChEBI" id="CHEBI:28938"/>
        <dbReference type="ChEBI" id="CHEBI:29985"/>
        <dbReference type="ChEBI" id="CHEBI:30616"/>
        <dbReference type="ChEBI" id="CHEBI:43474"/>
        <dbReference type="ChEBI" id="CHEBI:58359"/>
        <dbReference type="ChEBI" id="CHEBI:456216"/>
        <dbReference type="EC" id="6.3.1.2"/>
    </reaction>
</comment>
<dbReference type="GO" id="GO:0016020">
    <property type="term" value="C:membrane"/>
    <property type="evidence" value="ECO:0007669"/>
    <property type="project" value="TreeGrafter"/>
</dbReference>
<dbReference type="Gene3D" id="3.30.590.10">
    <property type="entry name" value="Glutamine synthetase/guanido kinase, catalytic domain"/>
    <property type="match status" value="1"/>
</dbReference>
<dbReference type="RefSeq" id="WP_145054255.1">
    <property type="nucleotide sequence ID" value="NZ_CP036433.1"/>
</dbReference>
<dbReference type="FunFam" id="3.30.590.10:FF:000001">
    <property type="entry name" value="Glutamine synthetase"/>
    <property type="match status" value="1"/>
</dbReference>
<comment type="subcellular location">
    <subcellularLocation>
        <location evidence="1 18">Cytoplasm</location>
    </subcellularLocation>
</comment>
<keyword evidence="8 14" id="KW-0479">Metal-binding</keyword>
<feature type="domain" description="GS beta-grasp" evidence="20">
    <location>
        <begin position="24"/>
        <end position="108"/>
    </location>
</feature>
<dbReference type="Pfam" id="PF00120">
    <property type="entry name" value="Gln-synt_C"/>
    <property type="match status" value="1"/>
</dbReference>
<comment type="subunit">
    <text evidence="3 18">Oligomer of 12 subunits arranged in the form of two hexagons.</text>
</comment>
<gene>
    <name evidence="22" type="primary">glnA</name>
    <name evidence="22" type="ORF">Pla8534_33450</name>
</gene>
<feature type="binding site" evidence="12">
    <location>
        <position position="338"/>
    </location>
    <ligand>
        <name>L-glutamate</name>
        <dbReference type="ChEBI" id="CHEBI:29985"/>
    </ligand>
</feature>
<dbReference type="Gene3D" id="3.10.20.70">
    <property type="entry name" value="Glutamine synthetase, N-terminal domain"/>
    <property type="match status" value="1"/>
</dbReference>
<dbReference type="GO" id="GO:0019740">
    <property type="term" value="P:nitrogen utilization"/>
    <property type="evidence" value="ECO:0007669"/>
    <property type="project" value="TreeGrafter"/>
</dbReference>
<keyword evidence="5 18" id="KW-0963">Cytoplasm</keyword>
<evidence type="ECO:0000259" key="21">
    <source>
        <dbReference type="PROSITE" id="PS51987"/>
    </source>
</evidence>
<comment type="similarity">
    <text evidence="2 16 17">Belongs to the glutamine synthetase family.</text>
</comment>
<dbReference type="PANTHER" id="PTHR43407">
    <property type="entry name" value="GLUTAMINE SYNTHETASE"/>
    <property type="match status" value="1"/>
</dbReference>
<protein>
    <recommendedName>
        <fullName evidence="4 19">Glutamine synthetase</fullName>
        <ecNumber evidence="19">6.3.1.2</ecNumber>
    </recommendedName>
</protein>
<evidence type="ECO:0000256" key="10">
    <source>
        <dbReference type="ARBA" id="ARBA00022840"/>
    </source>
</evidence>
<dbReference type="PROSITE" id="PS00181">
    <property type="entry name" value="GLNA_ATP"/>
    <property type="match status" value="1"/>
</dbReference>
<evidence type="ECO:0000256" key="11">
    <source>
        <dbReference type="ARBA" id="ARBA00022842"/>
    </source>
</evidence>
<evidence type="ECO:0000256" key="4">
    <source>
        <dbReference type="ARBA" id="ARBA00021364"/>
    </source>
</evidence>
<dbReference type="PROSITE" id="PS51986">
    <property type="entry name" value="GS_BETA_GRASP"/>
    <property type="match status" value="1"/>
</dbReference>
<evidence type="ECO:0000313" key="23">
    <source>
        <dbReference type="Proteomes" id="UP000317648"/>
    </source>
</evidence>
<dbReference type="PROSITE" id="PS00180">
    <property type="entry name" value="GLNA_1"/>
    <property type="match status" value="1"/>
</dbReference>
<keyword evidence="7 19" id="KW-0436">Ligase</keyword>
<dbReference type="InterPro" id="IPR001637">
    <property type="entry name" value="Gln_synth_I_adenylation_site"/>
</dbReference>
<evidence type="ECO:0000256" key="13">
    <source>
        <dbReference type="PIRSR" id="PIRSR604809-2"/>
    </source>
</evidence>
<dbReference type="InterPro" id="IPR027302">
    <property type="entry name" value="Gln_synth_N_conserv_site"/>
</dbReference>
<evidence type="ECO:0000256" key="5">
    <source>
        <dbReference type="ARBA" id="ARBA00022490"/>
    </source>
</evidence>
<feature type="binding site" evidence="14">
    <location>
        <position position="143"/>
    </location>
    <ligand>
        <name>Mg(2+)</name>
        <dbReference type="ChEBI" id="CHEBI:18420"/>
        <label>1</label>
    </ligand>
</feature>
<dbReference type="PROSITE" id="PS51987">
    <property type="entry name" value="GS_CATALYTIC"/>
    <property type="match status" value="1"/>
</dbReference>
<dbReference type="InterPro" id="IPR004809">
    <property type="entry name" value="Gln_synth_I"/>
</dbReference>
<evidence type="ECO:0000256" key="17">
    <source>
        <dbReference type="RuleBase" id="RU000384"/>
    </source>
</evidence>
<organism evidence="22 23">
    <name type="scientific">Lignipirellula cremea</name>
    <dbReference type="NCBI Taxonomy" id="2528010"/>
    <lineage>
        <taxon>Bacteria</taxon>
        <taxon>Pseudomonadati</taxon>
        <taxon>Planctomycetota</taxon>
        <taxon>Planctomycetia</taxon>
        <taxon>Pirellulales</taxon>
        <taxon>Pirellulaceae</taxon>
        <taxon>Lignipirellula</taxon>
    </lineage>
</organism>
<evidence type="ECO:0000256" key="15">
    <source>
        <dbReference type="PIRSR" id="PIRSR604809-50"/>
    </source>
</evidence>
<dbReference type="PROSITE" id="PS00182">
    <property type="entry name" value="GLNA_ADENYLATION"/>
    <property type="match status" value="1"/>
</dbReference>
<feature type="binding site" evidence="12">
    <location>
        <position position="332"/>
    </location>
    <ligand>
        <name>L-glutamate</name>
        <dbReference type="ChEBI" id="CHEBI:29985"/>
    </ligand>
</feature>
<feature type="domain" description="GS catalytic" evidence="21">
    <location>
        <begin position="116"/>
        <end position="481"/>
    </location>
</feature>
<evidence type="ECO:0000259" key="20">
    <source>
        <dbReference type="PROSITE" id="PS51986"/>
    </source>
</evidence>
<feature type="binding site" evidence="13">
    <location>
        <begin position="282"/>
        <end position="284"/>
    </location>
    <ligand>
        <name>ATP</name>
        <dbReference type="ChEBI" id="CHEBI:30616"/>
    </ligand>
</feature>
<feature type="binding site" evidence="14">
    <location>
        <position position="141"/>
    </location>
    <ligand>
        <name>Mg(2+)</name>
        <dbReference type="ChEBI" id="CHEBI:18420"/>
        <label>1</label>
    </ligand>
</feature>
<name>A0A518DUM0_9BACT</name>
<feature type="binding site" evidence="12">
    <location>
        <position position="350"/>
    </location>
    <ligand>
        <name>L-glutamate</name>
        <dbReference type="ChEBI" id="CHEBI:29985"/>
    </ligand>
</feature>
<feature type="binding site" evidence="12">
    <location>
        <position position="371"/>
    </location>
    <ligand>
        <name>L-glutamate</name>
        <dbReference type="ChEBI" id="CHEBI:29985"/>
    </ligand>
</feature>
<feature type="binding site" evidence="14">
    <location>
        <position position="223"/>
    </location>
    <ligand>
        <name>Mg(2+)</name>
        <dbReference type="ChEBI" id="CHEBI:18420"/>
        <label>1</label>
    </ligand>
</feature>
<evidence type="ECO:0000256" key="14">
    <source>
        <dbReference type="PIRSR" id="PIRSR604809-3"/>
    </source>
</evidence>
<proteinExistence type="inferred from homology"/>
<dbReference type="InterPro" id="IPR014746">
    <property type="entry name" value="Gln_synth/guanido_kin_cat_dom"/>
</dbReference>
<dbReference type="InterPro" id="IPR008146">
    <property type="entry name" value="Gln_synth_cat_dom"/>
</dbReference>
<evidence type="ECO:0000256" key="2">
    <source>
        <dbReference type="ARBA" id="ARBA00009897"/>
    </source>
</evidence>
<feature type="binding site" evidence="13">
    <location>
        <position position="364"/>
    </location>
    <ligand>
        <name>ATP</name>
        <dbReference type="ChEBI" id="CHEBI:30616"/>
    </ligand>
</feature>
<dbReference type="Pfam" id="PF03951">
    <property type="entry name" value="Gln-synt_N"/>
    <property type="match status" value="1"/>
</dbReference>
<dbReference type="Proteomes" id="UP000317648">
    <property type="component" value="Chromosome"/>
</dbReference>
<dbReference type="GO" id="GO:0005524">
    <property type="term" value="F:ATP binding"/>
    <property type="evidence" value="ECO:0007669"/>
    <property type="project" value="UniProtKB-KW"/>
</dbReference>
<dbReference type="KEGG" id="lcre:Pla8534_33450"/>
<feature type="binding site" evidence="14">
    <location>
        <position position="369"/>
    </location>
    <ligand>
        <name>Mg(2+)</name>
        <dbReference type="ChEBI" id="CHEBI:18420"/>
        <label>1</label>
    </ligand>
</feature>
<dbReference type="SUPFAM" id="SSF55931">
    <property type="entry name" value="Glutamine synthetase/guanido kinase"/>
    <property type="match status" value="1"/>
</dbReference>
<feature type="binding site" evidence="14">
    <location>
        <position position="280"/>
    </location>
    <ligand>
        <name>Mg(2+)</name>
        <dbReference type="ChEBI" id="CHEBI:18420"/>
        <label>1</label>
    </ligand>
</feature>
<dbReference type="InterPro" id="IPR036651">
    <property type="entry name" value="Gln_synt_N_sf"/>
</dbReference>
<sequence length="481" mass="54239">MSLAFSNGVTRVQPSEVLALCREKDIKAVDLRFMDFPGLWQHTTIPIRHLTEDVFEEGLGFDGSSIRGWQAINESDMLIIPQPETAFVDPFTQLPTLVMICNIHDPSTGEEYSRDPRNVARKSINYLRSTGIADTCFIGPEAEFFVFDDIRFDQRANAGFYFIDSIEGEWNRGRDENPNLGYKIRHKEGYFPVPPTDSLMDLRNEMMQTMIECGLDIECQHHEVATAGQCEIDMRYGELVRMADQVLMFKYVIKMTAKKHNKSVTFMPKPIFNDNGSGMHTHLSLWKEGQPLFAGGGYAGLSDMALHAIGGILKHAPALCAFTNPTTNSYKRLVPGYEAPVNLAYSQRNRSAACRIPMYSQSPKAKRIEFRCPDPSCNPYLAFAAMLMAAIDGIQNKISPGEPLDKDIYDLPPEELATVPKTPGSLDEALDALAADHDFLLRGDVFTQDVIGTWIHYKRTHEADAVRLRPHPYEFCLYYDI</sequence>
<dbReference type="EMBL" id="CP036433">
    <property type="protein sequence ID" value="QDU95530.1"/>
    <property type="molecule type" value="Genomic_DNA"/>
</dbReference>
<keyword evidence="6 15" id="KW-0597">Phosphoprotein</keyword>
<comment type="cofactor">
    <cofactor evidence="14">
        <name>Mg(2+)</name>
        <dbReference type="ChEBI" id="CHEBI:18420"/>
    </cofactor>
    <text evidence="14">Binds 2 Mg(2+) ions per subunit.</text>
</comment>
<evidence type="ECO:0000256" key="8">
    <source>
        <dbReference type="ARBA" id="ARBA00022723"/>
    </source>
</evidence>
<evidence type="ECO:0000256" key="12">
    <source>
        <dbReference type="PIRSR" id="PIRSR604809-1"/>
    </source>
</evidence>
<evidence type="ECO:0000256" key="18">
    <source>
        <dbReference type="RuleBase" id="RU000387"/>
    </source>
</evidence>
<dbReference type="SUPFAM" id="SSF54368">
    <property type="entry name" value="Glutamine synthetase, N-terminal domain"/>
    <property type="match status" value="1"/>
</dbReference>
<dbReference type="NCBIfam" id="TIGR00653">
    <property type="entry name" value="GlnA"/>
    <property type="match status" value="1"/>
</dbReference>
<evidence type="ECO:0000313" key="22">
    <source>
        <dbReference type="EMBL" id="QDU95530.1"/>
    </source>
</evidence>
<evidence type="ECO:0000256" key="19">
    <source>
        <dbReference type="RuleBase" id="RU004356"/>
    </source>
</evidence>
<evidence type="ECO:0000256" key="7">
    <source>
        <dbReference type="ARBA" id="ARBA00022598"/>
    </source>
</evidence>
<dbReference type="GO" id="GO:0005737">
    <property type="term" value="C:cytoplasm"/>
    <property type="evidence" value="ECO:0007669"/>
    <property type="project" value="UniProtKB-SubCell"/>
</dbReference>
<dbReference type="InterPro" id="IPR027303">
    <property type="entry name" value="Gln_synth_gly_rich_site"/>
</dbReference>
<dbReference type="InterPro" id="IPR008147">
    <property type="entry name" value="Gln_synt_N"/>
</dbReference>
<dbReference type="GO" id="GO:0004356">
    <property type="term" value="F:glutamine synthetase activity"/>
    <property type="evidence" value="ECO:0007669"/>
    <property type="project" value="UniProtKB-EC"/>
</dbReference>